<dbReference type="Proteomes" id="UP000831787">
    <property type="component" value="Chromosome"/>
</dbReference>
<evidence type="ECO:0000256" key="5">
    <source>
        <dbReference type="ARBA" id="ARBA00036343"/>
    </source>
</evidence>
<evidence type="ECO:0000256" key="13">
    <source>
        <dbReference type="RuleBase" id="RU003707"/>
    </source>
</evidence>
<organism evidence="14 15">
    <name type="scientific">Halobacillus salinarum</name>
    <dbReference type="NCBI Taxonomy" id="2932257"/>
    <lineage>
        <taxon>Bacteria</taxon>
        <taxon>Bacillati</taxon>
        <taxon>Bacillota</taxon>
        <taxon>Bacilli</taxon>
        <taxon>Bacillales</taxon>
        <taxon>Bacillaceae</taxon>
        <taxon>Halobacillus</taxon>
    </lineage>
</organism>
<gene>
    <name evidence="14" type="ORF">MUN89_14515</name>
</gene>
<evidence type="ECO:0000256" key="11">
    <source>
        <dbReference type="ARBA" id="ARBA00047446"/>
    </source>
</evidence>
<comment type="catalytic activity">
    <reaction evidence="6">
        <text>(2R)-ethylmalonyl-CoA + H(+) = butanoyl-CoA + CO2</text>
        <dbReference type="Rhea" id="RHEA:59540"/>
        <dbReference type="ChEBI" id="CHEBI:15378"/>
        <dbReference type="ChEBI" id="CHEBI:16526"/>
        <dbReference type="ChEBI" id="CHEBI:57371"/>
        <dbReference type="ChEBI" id="CHEBI:85316"/>
        <dbReference type="EC" id="4.1.1.94"/>
    </reaction>
    <physiologicalReaction direction="left-to-right" evidence="6">
        <dbReference type="Rhea" id="RHEA:59541"/>
    </physiologicalReaction>
</comment>
<comment type="subcellular location">
    <subcellularLocation>
        <location evidence="1">Cytoplasm</location>
        <location evidence="1">Cytosol</location>
    </subcellularLocation>
</comment>
<dbReference type="Pfam" id="PF00378">
    <property type="entry name" value="ECH_1"/>
    <property type="match status" value="1"/>
</dbReference>
<dbReference type="SUPFAM" id="SSF52096">
    <property type="entry name" value="ClpP/crotonase"/>
    <property type="match status" value="1"/>
</dbReference>
<comment type="catalytic activity">
    <reaction evidence="5">
        <text>(2S)-ethylmalonyl-CoA + H(+) = butanoyl-CoA + CO2</text>
        <dbReference type="Rhea" id="RHEA:32131"/>
        <dbReference type="ChEBI" id="CHEBI:15378"/>
        <dbReference type="ChEBI" id="CHEBI:16526"/>
        <dbReference type="ChEBI" id="CHEBI:57371"/>
        <dbReference type="ChEBI" id="CHEBI:60909"/>
        <dbReference type="EC" id="4.1.1.94"/>
    </reaction>
    <physiologicalReaction direction="left-to-right" evidence="5">
        <dbReference type="Rhea" id="RHEA:32132"/>
    </physiologicalReaction>
</comment>
<keyword evidence="3" id="KW-0963">Cytoplasm</keyword>
<keyword evidence="4" id="KW-0456">Lyase</keyword>
<evidence type="ECO:0000256" key="10">
    <source>
        <dbReference type="ARBA" id="ARBA00042182"/>
    </source>
</evidence>
<proteinExistence type="inferred from homology"/>
<accession>A0ABY4EGM1</accession>
<dbReference type="InterPro" id="IPR029045">
    <property type="entry name" value="ClpP/crotonase-like_dom_sf"/>
</dbReference>
<comment type="function">
    <text evidence="12">Decarboxylates ethylmalonyl-CoA, a potentially toxic metabolite, to form butyryl-CoA, suggesting it might be involved in metabolite proofreading. Acts preferentially on (S)-ethylmalonyl-CoA but also has some activity on the (R)-isomer. Also has methylmalonyl-CoA decarboxylase activity at lower level.</text>
</comment>
<evidence type="ECO:0000256" key="6">
    <source>
        <dbReference type="ARBA" id="ARBA00036541"/>
    </source>
</evidence>
<evidence type="ECO:0000313" key="15">
    <source>
        <dbReference type="Proteomes" id="UP000831787"/>
    </source>
</evidence>
<dbReference type="EMBL" id="CP095073">
    <property type="protein sequence ID" value="UOQ43145.1"/>
    <property type="molecule type" value="Genomic_DNA"/>
</dbReference>
<protein>
    <recommendedName>
        <fullName evidence="8">Ethylmalonyl-CoA decarboxylase</fullName>
        <ecNumber evidence="7">4.1.1.94</ecNumber>
    </recommendedName>
    <alternativeName>
        <fullName evidence="10">Enoyl-CoA hydratase domain-containing protein 1</fullName>
    </alternativeName>
    <alternativeName>
        <fullName evidence="9">Methylmalonyl-CoA decarboxylase</fullName>
    </alternativeName>
</protein>
<reference evidence="14 15" key="1">
    <citation type="submission" date="2022-04" db="EMBL/GenBank/DDBJ databases">
        <title>Halobacillus sp. isolated from saltern.</title>
        <authorList>
            <person name="Won M."/>
            <person name="Lee C.-M."/>
            <person name="Woen H.-Y."/>
            <person name="Kwon S.-W."/>
        </authorList>
    </citation>
    <scope>NUCLEOTIDE SEQUENCE [LARGE SCALE GENOMIC DNA]</scope>
    <source>
        <strain evidence="14 15">SSBR10-3</strain>
    </source>
</reference>
<dbReference type="InterPro" id="IPR001753">
    <property type="entry name" value="Enoyl-CoA_hydra/iso"/>
</dbReference>
<dbReference type="InterPro" id="IPR018376">
    <property type="entry name" value="Enoyl-CoA_hyd/isom_CS"/>
</dbReference>
<name>A0ABY4EGM1_9BACI</name>
<dbReference type="EC" id="4.1.1.94" evidence="7"/>
<evidence type="ECO:0000256" key="2">
    <source>
        <dbReference type="ARBA" id="ARBA00005254"/>
    </source>
</evidence>
<dbReference type="PANTHER" id="PTHR11941">
    <property type="entry name" value="ENOYL-COA HYDRATASE-RELATED"/>
    <property type="match status" value="1"/>
</dbReference>
<evidence type="ECO:0000256" key="7">
    <source>
        <dbReference type="ARBA" id="ARBA00038883"/>
    </source>
</evidence>
<evidence type="ECO:0000256" key="1">
    <source>
        <dbReference type="ARBA" id="ARBA00004514"/>
    </source>
</evidence>
<evidence type="ECO:0000256" key="9">
    <source>
        <dbReference type="ARBA" id="ARBA00042052"/>
    </source>
</evidence>
<comment type="catalytic activity">
    <reaction evidence="11">
        <text>(S)-methylmalonyl-CoA + H(+) = propanoyl-CoA + CO2</text>
        <dbReference type="Rhea" id="RHEA:61340"/>
        <dbReference type="ChEBI" id="CHEBI:15378"/>
        <dbReference type="ChEBI" id="CHEBI:16526"/>
        <dbReference type="ChEBI" id="CHEBI:57327"/>
        <dbReference type="ChEBI" id="CHEBI:57392"/>
        <dbReference type="EC" id="4.1.1.94"/>
    </reaction>
    <physiologicalReaction direction="left-to-right" evidence="11">
        <dbReference type="Rhea" id="RHEA:61341"/>
    </physiologicalReaction>
</comment>
<evidence type="ECO:0000256" key="12">
    <source>
        <dbReference type="ARBA" id="ARBA00056546"/>
    </source>
</evidence>
<comment type="similarity">
    <text evidence="2 13">Belongs to the enoyl-CoA hydratase/isomerase family.</text>
</comment>
<dbReference type="CDD" id="cd06558">
    <property type="entry name" value="crotonase-like"/>
    <property type="match status" value="1"/>
</dbReference>
<evidence type="ECO:0000313" key="14">
    <source>
        <dbReference type="EMBL" id="UOQ43145.1"/>
    </source>
</evidence>
<evidence type="ECO:0000256" key="4">
    <source>
        <dbReference type="ARBA" id="ARBA00023239"/>
    </source>
</evidence>
<dbReference type="PANTHER" id="PTHR11941:SF27">
    <property type="entry name" value="ETHYLMALONYL-COA DECARBOXYLASE"/>
    <property type="match status" value="1"/>
</dbReference>
<evidence type="ECO:0000256" key="3">
    <source>
        <dbReference type="ARBA" id="ARBA00022490"/>
    </source>
</evidence>
<dbReference type="RefSeq" id="WP_244708504.1">
    <property type="nucleotide sequence ID" value="NZ_CP095073.1"/>
</dbReference>
<evidence type="ECO:0000256" key="8">
    <source>
        <dbReference type="ARBA" id="ARBA00039903"/>
    </source>
</evidence>
<keyword evidence="15" id="KW-1185">Reference proteome</keyword>
<dbReference type="Gene3D" id="3.90.226.10">
    <property type="entry name" value="2-enoyl-CoA Hydratase, Chain A, domain 1"/>
    <property type="match status" value="1"/>
</dbReference>
<dbReference type="PROSITE" id="PS00166">
    <property type="entry name" value="ENOYL_COA_HYDRATASE"/>
    <property type="match status" value="1"/>
</dbReference>
<sequence>MKKKELGHVPEVEFRMDNQGIGRIVLNRPEKLNAITKAMTRSLHHVIDEAASFEGIKALTITGAGGKAFCAGGDLTELHGNMNAEEAYLVLSPMKEALLKLARFPVPTIALLNGQARGGGCEIATACDFRYGTEEGTFGFVQASLGITPGWGGGALLFRRIQPTYASHWLTDASMYDAFTAKRIGWLNNLLPQASLQKWEEDTEFTNRSSSQMKWFKKQLLAALRSEEFDQLMEEEVKQCAALWEEEDHKRAVEKFLKTRKKS</sequence>